<dbReference type="Proteomes" id="UP000265520">
    <property type="component" value="Unassembled WGS sequence"/>
</dbReference>
<feature type="compositionally biased region" description="Polar residues" evidence="1">
    <location>
        <begin position="1"/>
        <end position="13"/>
    </location>
</feature>
<dbReference type="EMBL" id="LXQA010320953">
    <property type="protein sequence ID" value="MCI43698.1"/>
    <property type="molecule type" value="Genomic_DNA"/>
</dbReference>
<comment type="caution">
    <text evidence="2">The sequence shown here is derived from an EMBL/GenBank/DDBJ whole genome shotgun (WGS) entry which is preliminary data.</text>
</comment>
<evidence type="ECO:0000256" key="1">
    <source>
        <dbReference type="SAM" id="MobiDB-lite"/>
    </source>
</evidence>
<evidence type="ECO:0000313" key="2">
    <source>
        <dbReference type="EMBL" id="MCI43698.1"/>
    </source>
</evidence>
<reference evidence="2 3" key="1">
    <citation type="journal article" date="2018" name="Front. Plant Sci.">
        <title>Red Clover (Trifolium pratense) and Zigzag Clover (T. medium) - A Picture of Genomic Similarities and Differences.</title>
        <authorList>
            <person name="Dluhosova J."/>
            <person name="Istvanek J."/>
            <person name="Nedelnik J."/>
            <person name="Repkova J."/>
        </authorList>
    </citation>
    <scope>NUCLEOTIDE SEQUENCE [LARGE SCALE GENOMIC DNA]</scope>
    <source>
        <strain evidence="3">cv. 10/8</strain>
        <tissue evidence="2">Leaf</tissue>
    </source>
</reference>
<dbReference type="AlphaFoldDB" id="A0A392S4D1"/>
<feature type="region of interest" description="Disordered" evidence="1">
    <location>
        <begin position="1"/>
        <end position="77"/>
    </location>
</feature>
<name>A0A392S4D1_9FABA</name>
<proteinExistence type="predicted"/>
<keyword evidence="3" id="KW-1185">Reference proteome</keyword>
<protein>
    <submittedName>
        <fullName evidence="2">Uncharacterized protein</fullName>
    </submittedName>
</protein>
<feature type="non-terminal residue" evidence="2">
    <location>
        <position position="95"/>
    </location>
</feature>
<feature type="compositionally biased region" description="Pro residues" evidence="1">
    <location>
        <begin position="51"/>
        <end position="65"/>
    </location>
</feature>
<organism evidence="2 3">
    <name type="scientific">Trifolium medium</name>
    <dbReference type="NCBI Taxonomy" id="97028"/>
    <lineage>
        <taxon>Eukaryota</taxon>
        <taxon>Viridiplantae</taxon>
        <taxon>Streptophyta</taxon>
        <taxon>Embryophyta</taxon>
        <taxon>Tracheophyta</taxon>
        <taxon>Spermatophyta</taxon>
        <taxon>Magnoliopsida</taxon>
        <taxon>eudicotyledons</taxon>
        <taxon>Gunneridae</taxon>
        <taxon>Pentapetalae</taxon>
        <taxon>rosids</taxon>
        <taxon>fabids</taxon>
        <taxon>Fabales</taxon>
        <taxon>Fabaceae</taxon>
        <taxon>Papilionoideae</taxon>
        <taxon>50 kb inversion clade</taxon>
        <taxon>NPAAA clade</taxon>
        <taxon>Hologalegina</taxon>
        <taxon>IRL clade</taxon>
        <taxon>Trifolieae</taxon>
        <taxon>Trifolium</taxon>
    </lineage>
</organism>
<accession>A0A392S4D1</accession>
<evidence type="ECO:0000313" key="3">
    <source>
        <dbReference type="Proteomes" id="UP000265520"/>
    </source>
</evidence>
<sequence>MNVTVLLTGTDETGPSRPRGKSATASVRRAKEKALEEAGGRRIYRRVARPQPQPEPIPVVQPQPDPVLAAEEDDGEQLGEADFQEEDAVQQGAAA</sequence>